<evidence type="ECO:0000256" key="2">
    <source>
        <dbReference type="ARBA" id="ARBA00022692"/>
    </source>
</evidence>
<evidence type="ECO:0000256" key="5">
    <source>
        <dbReference type="SAM" id="Phobius"/>
    </source>
</evidence>
<dbReference type="InterPro" id="IPR013525">
    <property type="entry name" value="ABC2_TM"/>
</dbReference>
<keyword evidence="4 5" id="KW-0472">Membrane</keyword>
<feature type="transmembrane region" description="Helical" evidence="5">
    <location>
        <begin position="24"/>
        <end position="43"/>
    </location>
</feature>
<evidence type="ECO:0000313" key="8">
    <source>
        <dbReference type="Proteomes" id="UP001299068"/>
    </source>
</evidence>
<dbReference type="PANTHER" id="PTHR43471">
    <property type="entry name" value="ABC TRANSPORTER PERMEASE"/>
    <property type="match status" value="1"/>
</dbReference>
<dbReference type="Gene3D" id="3.40.1710.10">
    <property type="entry name" value="abc type-2 transporter like domain"/>
    <property type="match status" value="1"/>
</dbReference>
<reference evidence="7 8" key="1">
    <citation type="journal article" date="2021" name="Cell Host Microbe">
        <title>in vivo commensal control of Clostridioides difficile virulence.</title>
        <authorList>
            <person name="Girinathan B.P."/>
            <person name="Dibenedetto N."/>
            <person name="Worley J.N."/>
            <person name="Peltier J."/>
            <person name="Arrieta-Ortiz M.L."/>
            <person name="Rupa Christinal Immanuel S."/>
            <person name="Lavin R."/>
            <person name="Delaney M.L."/>
            <person name="Cummins C."/>
            <person name="Hoffmann M."/>
            <person name="Luo Y."/>
            <person name="Gonzalez-Escalona N."/>
            <person name="Allard M."/>
            <person name="Onderdonk A.B."/>
            <person name="Gerber G.K."/>
            <person name="Sonenshein A.L."/>
            <person name="Baliga N."/>
            <person name="Dupuy B."/>
            <person name="Bry L."/>
        </authorList>
    </citation>
    <scope>NUCLEOTIDE SEQUENCE [LARGE SCALE GENOMIC DNA]</scope>
    <source>
        <strain evidence="7 8">DSM 599</strain>
    </source>
</reference>
<accession>A0ABS7KYR3</accession>
<dbReference type="Pfam" id="PF12698">
    <property type="entry name" value="ABC2_membrane_3"/>
    <property type="match status" value="1"/>
</dbReference>
<feature type="transmembrane region" description="Helical" evidence="5">
    <location>
        <begin position="363"/>
        <end position="385"/>
    </location>
</feature>
<feature type="transmembrane region" description="Helical" evidence="5">
    <location>
        <begin position="279"/>
        <end position="302"/>
    </location>
</feature>
<comment type="subcellular location">
    <subcellularLocation>
        <location evidence="1">Membrane</location>
        <topology evidence="1">Multi-pass membrane protein</topology>
    </subcellularLocation>
</comment>
<dbReference type="Proteomes" id="UP001299068">
    <property type="component" value="Unassembled WGS sequence"/>
</dbReference>
<evidence type="ECO:0000256" key="4">
    <source>
        <dbReference type="ARBA" id="ARBA00023136"/>
    </source>
</evidence>
<evidence type="ECO:0000259" key="6">
    <source>
        <dbReference type="Pfam" id="PF12698"/>
    </source>
</evidence>
<dbReference type="PANTHER" id="PTHR43471:SF3">
    <property type="entry name" value="ABC TRANSPORTER PERMEASE PROTEIN NATB"/>
    <property type="match status" value="1"/>
</dbReference>
<evidence type="ECO:0000313" key="7">
    <source>
        <dbReference type="EMBL" id="MBY0755961.1"/>
    </source>
</evidence>
<feature type="transmembrane region" description="Helical" evidence="5">
    <location>
        <begin position="337"/>
        <end position="357"/>
    </location>
</feature>
<comment type="caution">
    <text evidence="7">The sequence shown here is derived from an EMBL/GenBank/DDBJ whole genome shotgun (WGS) entry which is preliminary data.</text>
</comment>
<gene>
    <name evidence="7" type="ORF">K5V21_10930</name>
</gene>
<feature type="transmembrane region" description="Helical" evidence="5">
    <location>
        <begin position="308"/>
        <end position="325"/>
    </location>
</feature>
<evidence type="ECO:0000256" key="3">
    <source>
        <dbReference type="ARBA" id="ARBA00022989"/>
    </source>
</evidence>
<name>A0ABS7KYR3_CLOSR</name>
<proteinExistence type="predicted"/>
<organism evidence="7 8">
    <name type="scientific">Clostridium sardiniense</name>
    <name type="common">Clostridium absonum</name>
    <dbReference type="NCBI Taxonomy" id="29369"/>
    <lineage>
        <taxon>Bacteria</taxon>
        <taxon>Bacillati</taxon>
        <taxon>Bacillota</taxon>
        <taxon>Clostridia</taxon>
        <taxon>Eubacteriales</taxon>
        <taxon>Clostridiaceae</taxon>
        <taxon>Clostridium</taxon>
    </lineage>
</organism>
<keyword evidence="2 5" id="KW-0812">Transmembrane</keyword>
<feature type="transmembrane region" description="Helical" evidence="5">
    <location>
        <begin position="230"/>
        <end position="258"/>
    </location>
</feature>
<feature type="transmembrane region" description="Helical" evidence="5">
    <location>
        <begin position="185"/>
        <end position="210"/>
    </location>
</feature>
<dbReference type="EMBL" id="JAIKTU010000008">
    <property type="protein sequence ID" value="MBY0755961.1"/>
    <property type="molecule type" value="Genomic_DNA"/>
</dbReference>
<keyword evidence="3 5" id="KW-1133">Transmembrane helix</keyword>
<feature type="domain" description="ABC-2 type transporter transmembrane" evidence="6">
    <location>
        <begin position="22"/>
        <end position="380"/>
    </location>
</feature>
<protein>
    <submittedName>
        <fullName evidence="7">ABC transporter permease</fullName>
    </submittedName>
</protein>
<sequence>MAMSNFMIVLKKELKDIFRDRKTILFSILLPILVFPIIFNVMFKGMESTAKKATENINICLKGDVNSSAANLLKSQKNISIKNVDDPTEALQNGDIQLIVSIPDNFDERVNKGELLKIPISIDENSNNSAIASNVVQELLGGLSDKIVTDKLKAKGIDKASLTPFSLDVKSGLSDSTGNGATNGFLGMIPSLIVILMISPTLAIAADLGAGEKERNTLEPLLSTSCNRSALLWGKVVAMSIVSALALVLSLGSMYFAMQNIPGLEEGFSLGLNATSITLILLISFLLLIAICSLETCVSLYAKSVKEAGTYLSGLIMPFMILSYVPVFMDAKNTSMLIFNIPVANSVALMKEVMVGVYNPTHIGIVVGWHIIYVVAAVLFAKYMFSREEVIFRA</sequence>
<evidence type="ECO:0000256" key="1">
    <source>
        <dbReference type="ARBA" id="ARBA00004141"/>
    </source>
</evidence>
<keyword evidence="8" id="KW-1185">Reference proteome</keyword>